<dbReference type="Proteomes" id="UP001149074">
    <property type="component" value="Unassembled WGS sequence"/>
</dbReference>
<proteinExistence type="predicted"/>
<dbReference type="SUPFAM" id="SSF53098">
    <property type="entry name" value="Ribonuclease H-like"/>
    <property type="match status" value="1"/>
</dbReference>
<organism evidence="1 2">
    <name type="scientific">Penicillium argentinense</name>
    <dbReference type="NCBI Taxonomy" id="1131581"/>
    <lineage>
        <taxon>Eukaryota</taxon>
        <taxon>Fungi</taxon>
        <taxon>Dikarya</taxon>
        <taxon>Ascomycota</taxon>
        <taxon>Pezizomycotina</taxon>
        <taxon>Eurotiomycetes</taxon>
        <taxon>Eurotiomycetidae</taxon>
        <taxon>Eurotiales</taxon>
        <taxon>Aspergillaceae</taxon>
        <taxon>Penicillium</taxon>
    </lineage>
</organism>
<dbReference type="AlphaFoldDB" id="A0A9W9EYC1"/>
<dbReference type="OrthoDB" id="3548481at2759"/>
<dbReference type="EMBL" id="JAPQKI010000009">
    <property type="protein sequence ID" value="KAJ5090243.1"/>
    <property type="molecule type" value="Genomic_DNA"/>
</dbReference>
<keyword evidence="2" id="KW-1185">Reference proteome</keyword>
<accession>A0A9W9EYC1</accession>
<protein>
    <submittedName>
        <fullName evidence="1">RnaseH-domain-containing protein</fullName>
    </submittedName>
</protein>
<dbReference type="InterPro" id="IPR036397">
    <property type="entry name" value="RNaseH_sf"/>
</dbReference>
<dbReference type="RefSeq" id="XP_056472224.1">
    <property type="nucleotide sequence ID" value="XM_056621418.1"/>
</dbReference>
<comment type="caution">
    <text evidence="1">The sequence shown here is derived from an EMBL/GenBank/DDBJ whole genome shotgun (WGS) entry which is preliminary data.</text>
</comment>
<gene>
    <name evidence="1" type="ORF">N7532_008927</name>
</gene>
<sequence length="244" mass="27324">MTAGLGVIARSAGDIGFGFGFVLATWSYSRSSTQPLPGRMINPPCLVVQSHTETAIFEIADNMFTSHVNALAVVWRCSPVLPGYVGRGPEARDWETENTGILETEAVSKALELTLITFERGMWRPKAHHKVTVFTDSLNVHRRARKCRERDLLMLCSRSIQLFNIGAEVEVRHCPGHYGVLENEVAYEIAGTAASYIVADKNSAFAPVENPDHLPRPAWTARRERELEEEAIRFQWPRSLLPDH</sequence>
<reference evidence="1" key="1">
    <citation type="submission" date="2022-11" db="EMBL/GenBank/DDBJ databases">
        <authorList>
            <person name="Petersen C."/>
        </authorList>
    </citation>
    <scope>NUCLEOTIDE SEQUENCE</scope>
    <source>
        <strain evidence="1">IBT 30761</strain>
    </source>
</reference>
<reference evidence="1" key="2">
    <citation type="journal article" date="2023" name="IMA Fungus">
        <title>Comparative genomic study of the Penicillium genus elucidates a diverse pangenome and 15 lateral gene transfer events.</title>
        <authorList>
            <person name="Petersen C."/>
            <person name="Sorensen T."/>
            <person name="Nielsen M.R."/>
            <person name="Sondergaard T.E."/>
            <person name="Sorensen J.L."/>
            <person name="Fitzpatrick D.A."/>
            <person name="Frisvad J.C."/>
            <person name="Nielsen K.L."/>
        </authorList>
    </citation>
    <scope>NUCLEOTIDE SEQUENCE</scope>
    <source>
        <strain evidence="1">IBT 30761</strain>
    </source>
</reference>
<dbReference type="GO" id="GO:0003676">
    <property type="term" value="F:nucleic acid binding"/>
    <property type="evidence" value="ECO:0007669"/>
    <property type="project" value="InterPro"/>
</dbReference>
<dbReference type="Gene3D" id="3.30.420.10">
    <property type="entry name" value="Ribonuclease H-like superfamily/Ribonuclease H"/>
    <property type="match status" value="1"/>
</dbReference>
<name>A0A9W9EYC1_9EURO</name>
<dbReference type="GeneID" id="81360397"/>
<evidence type="ECO:0000313" key="1">
    <source>
        <dbReference type="EMBL" id="KAJ5090243.1"/>
    </source>
</evidence>
<evidence type="ECO:0000313" key="2">
    <source>
        <dbReference type="Proteomes" id="UP001149074"/>
    </source>
</evidence>
<dbReference type="InterPro" id="IPR012337">
    <property type="entry name" value="RNaseH-like_sf"/>
</dbReference>